<dbReference type="OrthoDB" id="9788285at2"/>
<keyword evidence="7 11" id="KW-0630">Potassium</keyword>
<comment type="caution">
    <text evidence="12">The sequence shown here is derived from an EMBL/GenBank/DDBJ whole genome shotgun (WGS) entry which is preliminary data.</text>
</comment>
<evidence type="ECO:0000256" key="1">
    <source>
        <dbReference type="ARBA" id="ARBA00022448"/>
    </source>
</evidence>
<dbReference type="AlphaFoldDB" id="A0A2S8SPR2"/>
<keyword evidence="1 11" id="KW-0813">Transport</keyword>
<evidence type="ECO:0000256" key="6">
    <source>
        <dbReference type="ARBA" id="ARBA00022840"/>
    </source>
</evidence>
<organism evidence="12 13">
    <name type="scientific">Abditibacterium utsteinense</name>
    <dbReference type="NCBI Taxonomy" id="1960156"/>
    <lineage>
        <taxon>Bacteria</taxon>
        <taxon>Pseudomonadati</taxon>
        <taxon>Abditibacteriota</taxon>
        <taxon>Abditibacteriia</taxon>
        <taxon>Abditibacteriales</taxon>
        <taxon>Abditibacteriaceae</taxon>
        <taxon>Abditibacterium</taxon>
    </lineage>
</organism>
<evidence type="ECO:0000256" key="3">
    <source>
        <dbReference type="ARBA" id="ARBA00022538"/>
    </source>
</evidence>
<dbReference type="PANTHER" id="PTHR30042:SF2">
    <property type="entry name" value="POTASSIUM-TRANSPORTING ATPASE KDPC SUBUNIT"/>
    <property type="match status" value="1"/>
</dbReference>
<keyword evidence="10 11" id="KW-0472">Membrane</keyword>
<keyword evidence="5 11" id="KW-0547">Nucleotide-binding</keyword>
<comment type="subunit">
    <text evidence="11">The system is composed of three essential subunits: KdpA, KdpB and KdpC.</text>
</comment>
<comment type="subcellular location">
    <subcellularLocation>
        <location evidence="11">Cell membrane</location>
        <topology evidence="11">Single-pass membrane protein</topology>
    </subcellularLocation>
</comment>
<evidence type="ECO:0000256" key="5">
    <source>
        <dbReference type="ARBA" id="ARBA00022741"/>
    </source>
</evidence>
<keyword evidence="6 11" id="KW-0067">ATP-binding</keyword>
<reference evidence="12 13" key="1">
    <citation type="journal article" date="2018" name="Syst. Appl. Microbiol.">
        <title>Abditibacterium utsteinense sp. nov., the first cultivated member of candidate phylum FBP, isolated from ice-free Antarctic soil samples.</title>
        <authorList>
            <person name="Tahon G."/>
            <person name="Tytgat B."/>
            <person name="Lebbe L."/>
            <person name="Carlier A."/>
            <person name="Willems A."/>
        </authorList>
    </citation>
    <scope>NUCLEOTIDE SEQUENCE [LARGE SCALE GENOMIC DNA]</scope>
    <source>
        <strain evidence="12 13">LMG 29911</strain>
    </source>
</reference>
<dbReference type="InParanoid" id="A0A2S8SPR2"/>
<evidence type="ECO:0000256" key="10">
    <source>
        <dbReference type="ARBA" id="ARBA00023136"/>
    </source>
</evidence>
<keyword evidence="2 11" id="KW-1003">Cell membrane</keyword>
<evidence type="ECO:0000256" key="11">
    <source>
        <dbReference type="HAMAP-Rule" id="MF_00276"/>
    </source>
</evidence>
<dbReference type="PANTHER" id="PTHR30042">
    <property type="entry name" value="POTASSIUM-TRANSPORTING ATPASE C CHAIN"/>
    <property type="match status" value="1"/>
</dbReference>
<dbReference type="Pfam" id="PF02669">
    <property type="entry name" value="KdpC"/>
    <property type="match status" value="1"/>
</dbReference>
<evidence type="ECO:0000256" key="2">
    <source>
        <dbReference type="ARBA" id="ARBA00022475"/>
    </source>
</evidence>
<evidence type="ECO:0000256" key="4">
    <source>
        <dbReference type="ARBA" id="ARBA00022692"/>
    </source>
</evidence>
<dbReference type="NCBIfam" id="TIGR00681">
    <property type="entry name" value="kdpC"/>
    <property type="match status" value="1"/>
</dbReference>
<comment type="function">
    <text evidence="11">Part of the high-affinity ATP-driven potassium transport (or Kdp) system, which catalyzes the hydrolysis of ATP coupled with the electrogenic transport of potassium into the cytoplasm. This subunit acts as a catalytic chaperone that increases the ATP-binding affinity of the ATP-hydrolyzing subunit KdpB by the formation of a transient KdpB/KdpC/ATP ternary complex.</text>
</comment>
<dbReference type="Proteomes" id="UP000237684">
    <property type="component" value="Unassembled WGS sequence"/>
</dbReference>
<evidence type="ECO:0000256" key="8">
    <source>
        <dbReference type="ARBA" id="ARBA00022989"/>
    </source>
</evidence>
<keyword evidence="3 11" id="KW-0633">Potassium transport</keyword>
<dbReference type="RefSeq" id="WP_106381030.1">
    <property type="nucleotide sequence ID" value="NZ_NIGF01000021.1"/>
</dbReference>
<dbReference type="GO" id="GO:0005886">
    <property type="term" value="C:plasma membrane"/>
    <property type="evidence" value="ECO:0007669"/>
    <property type="project" value="UniProtKB-SubCell"/>
</dbReference>
<keyword evidence="13" id="KW-1185">Reference proteome</keyword>
<dbReference type="NCBIfam" id="NF001454">
    <property type="entry name" value="PRK00315.1"/>
    <property type="match status" value="1"/>
</dbReference>
<sequence>MLKQLRPAIASVLAFTILLGLIFPALITVISKAVMPAQANGSLITRNGKVVGSTLIGQPFAKPIYFHPRPSAAGNGYDASASGGSNLGPTSDKLINGIADDPKTKDTDESFAGIKQLAAAYQTENGLAPDAKLPADAVTKSASGLDPEISPENAALQAPRVARARKISVETVKNLVAQNTQNRSMGVLGEARVNVLNLNLALDAAK</sequence>
<keyword evidence="9 11" id="KW-0406">Ion transport</keyword>
<gene>
    <name evidence="11" type="primary">kdpC</name>
    <name evidence="12" type="ORF">B1R32_1212</name>
</gene>
<proteinExistence type="inferred from homology"/>
<dbReference type="HAMAP" id="MF_00276">
    <property type="entry name" value="KdpC"/>
    <property type="match status" value="1"/>
</dbReference>
<comment type="similarity">
    <text evidence="11">Belongs to the KdpC family.</text>
</comment>
<dbReference type="GO" id="GO:0005524">
    <property type="term" value="F:ATP binding"/>
    <property type="evidence" value="ECO:0007669"/>
    <property type="project" value="UniProtKB-UniRule"/>
</dbReference>
<accession>A0A2S8SPR2</accession>
<evidence type="ECO:0000313" key="13">
    <source>
        <dbReference type="Proteomes" id="UP000237684"/>
    </source>
</evidence>
<evidence type="ECO:0000256" key="7">
    <source>
        <dbReference type="ARBA" id="ARBA00022958"/>
    </source>
</evidence>
<dbReference type="PIRSF" id="PIRSF001296">
    <property type="entry name" value="K_ATPase_KdpC"/>
    <property type="match status" value="1"/>
</dbReference>
<name>A0A2S8SPR2_9BACT</name>
<evidence type="ECO:0000256" key="9">
    <source>
        <dbReference type="ARBA" id="ARBA00023065"/>
    </source>
</evidence>
<keyword evidence="8 11" id="KW-1133">Transmembrane helix</keyword>
<evidence type="ECO:0000313" key="12">
    <source>
        <dbReference type="EMBL" id="PQV62790.1"/>
    </source>
</evidence>
<dbReference type="EMBL" id="NIGF01000021">
    <property type="protein sequence ID" value="PQV62790.1"/>
    <property type="molecule type" value="Genomic_DNA"/>
</dbReference>
<keyword evidence="4 11" id="KW-0812">Transmembrane</keyword>
<dbReference type="GO" id="GO:0008556">
    <property type="term" value="F:P-type potassium transmembrane transporter activity"/>
    <property type="evidence" value="ECO:0007669"/>
    <property type="project" value="InterPro"/>
</dbReference>
<dbReference type="InterPro" id="IPR003820">
    <property type="entry name" value="KdpC"/>
</dbReference>
<protein>
    <recommendedName>
        <fullName evidence="11">Potassium-transporting ATPase KdpC subunit</fullName>
    </recommendedName>
    <alternativeName>
        <fullName evidence="11">ATP phosphohydrolase [potassium-transporting] C chain</fullName>
    </alternativeName>
    <alternativeName>
        <fullName evidence="11">Potassium-binding and translocating subunit C</fullName>
    </alternativeName>
    <alternativeName>
        <fullName evidence="11">Potassium-translocating ATPase C chain</fullName>
    </alternativeName>
</protein>